<organism evidence="6 7">
    <name type="scientific">Amycolatopsis bartoniae</name>
    <dbReference type="NCBI Taxonomy" id="941986"/>
    <lineage>
        <taxon>Bacteria</taxon>
        <taxon>Bacillati</taxon>
        <taxon>Actinomycetota</taxon>
        <taxon>Actinomycetes</taxon>
        <taxon>Pseudonocardiales</taxon>
        <taxon>Pseudonocardiaceae</taxon>
        <taxon>Amycolatopsis</taxon>
    </lineage>
</organism>
<evidence type="ECO:0000256" key="1">
    <source>
        <dbReference type="ARBA" id="ARBA00007534"/>
    </source>
</evidence>
<dbReference type="SUPFAM" id="SSF53474">
    <property type="entry name" value="alpha/beta-Hydrolases"/>
    <property type="match status" value="1"/>
</dbReference>
<dbReference type="GO" id="GO:0052689">
    <property type="term" value="F:carboxylic ester hydrolase activity"/>
    <property type="evidence" value="ECO:0007669"/>
    <property type="project" value="UniProtKB-KW"/>
</dbReference>
<keyword evidence="2" id="KW-0719">Serine esterase</keyword>
<keyword evidence="7" id="KW-1185">Reference proteome</keyword>
<gene>
    <name evidence="6" type="ORF">GCM10017566_37430</name>
</gene>
<dbReference type="AlphaFoldDB" id="A0A8H9MEC7"/>
<protein>
    <recommendedName>
        <fullName evidence="8">Cutinase family protein</fullName>
    </recommendedName>
</protein>
<evidence type="ECO:0000313" key="7">
    <source>
        <dbReference type="Proteomes" id="UP000658656"/>
    </source>
</evidence>
<name>A0A8H9MEC7_9PSEU</name>
<dbReference type="InterPro" id="IPR000675">
    <property type="entry name" value="Cutinase/axe"/>
</dbReference>
<dbReference type="Gene3D" id="3.40.50.1820">
    <property type="entry name" value="alpha/beta hydrolase"/>
    <property type="match status" value="1"/>
</dbReference>
<keyword evidence="3" id="KW-0378">Hydrolase</keyword>
<evidence type="ECO:0000256" key="4">
    <source>
        <dbReference type="ARBA" id="ARBA00023157"/>
    </source>
</evidence>
<feature type="chain" id="PRO_5039351543" description="Cutinase family protein" evidence="5">
    <location>
        <begin position="26"/>
        <end position="217"/>
    </location>
</feature>
<dbReference type="Pfam" id="PF01083">
    <property type="entry name" value="Cutinase"/>
    <property type="match status" value="1"/>
</dbReference>
<evidence type="ECO:0000313" key="6">
    <source>
        <dbReference type="EMBL" id="GHF60645.1"/>
    </source>
</evidence>
<proteinExistence type="inferred from homology"/>
<dbReference type="Proteomes" id="UP000658656">
    <property type="component" value="Unassembled WGS sequence"/>
</dbReference>
<dbReference type="PANTHER" id="PTHR33630:SF9">
    <property type="entry name" value="CUTINASE 4"/>
    <property type="match status" value="1"/>
</dbReference>
<evidence type="ECO:0000256" key="3">
    <source>
        <dbReference type="ARBA" id="ARBA00022801"/>
    </source>
</evidence>
<dbReference type="InterPro" id="IPR029058">
    <property type="entry name" value="AB_hydrolase_fold"/>
</dbReference>
<dbReference type="SMART" id="SM01110">
    <property type="entry name" value="Cutinase"/>
    <property type="match status" value="1"/>
</dbReference>
<reference evidence="6" key="1">
    <citation type="journal article" date="2014" name="Int. J. Syst. Evol. Microbiol.">
        <title>Complete genome sequence of Corynebacterium casei LMG S-19264T (=DSM 44701T), isolated from a smear-ripened cheese.</title>
        <authorList>
            <consortium name="US DOE Joint Genome Institute (JGI-PGF)"/>
            <person name="Walter F."/>
            <person name="Albersmeier A."/>
            <person name="Kalinowski J."/>
            <person name="Ruckert C."/>
        </authorList>
    </citation>
    <scope>NUCLEOTIDE SEQUENCE</scope>
    <source>
        <strain evidence="6">CGMCC 4.7679</strain>
    </source>
</reference>
<keyword evidence="4" id="KW-1015">Disulfide bond</keyword>
<dbReference type="EMBL" id="BNAV01000005">
    <property type="protein sequence ID" value="GHF60645.1"/>
    <property type="molecule type" value="Genomic_DNA"/>
</dbReference>
<dbReference type="PANTHER" id="PTHR33630">
    <property type="entry name" value="CUTINASE RV1984C-RELATED-RELATED"/>
    <property type="match status" value="1"/>
</dbReference>
<keyword evidence="5" id="KW-0732">Signal</keyword>
<evidence type="ECO:0000256" key="5">
    <source>
        <dbReference type="SAM" id="SignalP"/>
    </source>
</evidence>
<dbReference type="RefSeq" id="WP_145937715.1">
    <property type="nucleotide sequence ID" value="NZ_BNAV01000005.1"/>
</dbReference>
<evidence type="ECO:0008006" key="8">
    <source>
        <dbReference type="Google" id="ProtNLM"/>
    </source>
</evidence>
<feature type="signal peptide" evidence="5">
    <location>
        <begin position="1"/>
        <end position="25"/>
    </location>
</feature>
<dbReference type="OrthoDB" id="3690529at2"/>
<comment type="similarity">
    <text evidence="1">Belongs to the cutinase family.</text>
</comment>
<comment type="caution">
    <text evidence="6">The sequence shown here is derived from an EMBL/GenBank/DDBJ whole genome shotgun (WGS) entry which is preliminary data.</text>
</comment>
<evidence type="ECO:0000256" key="2">
    <source>
        <dbReference type="ARBA" id="ARBA00022487"/>
    </source>
</evidence>
<reference evidence="6" key="2">
    <citation type="submission" date="2020-09" db="EMBL/GenBank/DDBJ databases">
        <authorList>
            <person name="Sun Q."/>
            <person name="Zhou Y."/>
        </authorList>
    </citation>
    <scope>NUCLEOTIDE SEQUENCE</scope>
    <source>
        <strain evidence="6">CGMCC 4.7679</strain>
    </source>
</reference>
<sequence>MPRRFVRTLVIGAVAAAVSGGIAVATTTVSNAAGCPDVDVSFARGTGEPAGLGITGTPFTRALTADLPGKTVSTFAVDYPADVAQAGDGLGATNLSEHVEDVAAKCPETQFVLGGYSQGASVVDIALGIRTALGSGGTIPPALAPRVAAVAVFGNPLRLFRQSIPDASQLYGDKAIDLCNTGDPVCGNGVNIAAHLTYGTDGGATRAARFAADRVGS</sequence>
<accession>A0A8H9MEC7</accession>